<keyword evidence="2" id="KW-0472">Membrane</keyword>
<evidence type="ECO:0000313" key="4">
    <source>
        <dbReference type="Proteomes" id="UP000033188"/>
    </source>
</evidence>
<proteinExistence type="predicted"/>
<protein>
    <recommendedName>
        <fullName evidence="5">C3H1-type domain-containing protein</fullName>
    </recommendedName>
</protein>
<evidence type="ECO:0000256" key="2">
    <source>
        <dbReference type="SAM" id="Phobius"/>
    </source>
</evidence>
<keyword evidence="4" id="KW-1185">Reference proteome</keyword>
<dbReference type="KEGG" id="bbig:BBBOND_0304120"/>
<feature type="coiled-coil region" evidence="1">
    <location>
        <begin position="437"/>
        <end position="468"/>
    </location>
</feature>
<feature type="coiled-coil region" evidence="1">
    <location>
        <begin position="258"/>
        <end position="292"/>
    </location>
</feature>
<dbReference type="RefSeq" id="XP_012768694.1">
    <property type="nucleotide sequence ID" value="XM_012913240.1"/>
</dbReference>
<name>A0A061D7I8_BABBI</name>
<dbReference type="VEuPathDB" id="PiroplasmaDB:BBBOND_0304120"/>
<accession>A0A061D7I8</accession>
<keyword evidence="2" id="KW-0812">Transmembrane</keyword>
<dbReference type="Proteomes" id="UP000033188">
    <property type="component" value="Chromosome 3"/>
</dbReference>
<sequence length="1772" mass="198547">MAPKKLTDCPENLREAIDWLIQVRHGSGSSDGLGNLSKALKKLIDEAIATAFTSNVDPLLKLINPSCGKSDNCTSTFEEIQKLKKQVNESGNVEADRFRTLLRLIEEHKIEYEKYHYAESSREKALEGVKCKLSEIDKLRENLETFNKNPNDILTNLCTGLETFLGFNPDSKGYTGTGIVYSDLDRLCDAVMAFLHGVFDTIKSEDAVDNYNKYLPDYNKINKVIQTLEKQIGQGRNGIPNSVGQVKAWLEGYESVVKTNTQAVKDELRRLIDDLEGNHKMTINENSSLEAQLSDWKSVLHKIEVHVTQTQTKHISRLDRRLEEAIANEIKPIKDVVQQLKSVTYNAFETQVKAVDTKFETLPVELNNQIEKEAKRFKDILDGNFNEIGGKVESFRTGQLQNLMKSKDALSAALHKINGEEIGDKKSGVHKKILALLEKLRVDISNVHKTLEEKKKELDQLVITAQMQFATISRGVKEGSGYTMQADLSIEKHWKDLYTMIETIVGDVTNAGKKNPASLQDIVEAVQKYAETYGQDFGGTVKKWVPQMVGLEPMKGFLNKYVVENDGASLFSGSLKGQVHLLNEELARVVQGKIIIDLDNITVGTQPGSKTGVDGKLSEIVQYLRSYAKEVVGKHTKIVSDIEVALTGNDKFTLQPSPHKSYLESAVKATLAAVKYAAEGAAEEIETFIQKSNIVNLTQSISKVKLIGTNINPSSGVGFPGGTIDVALTTVKGAIDQLNPILQRARGTLKIGVDKLQSEVLAELENFKKEGVTGRISSKLKVVTETLEDLKAKIDREINVVVQQITDIEEDVETWINQTKEMIKSARQTAKSEVSNFNAKKQMFIRDAFEQAKSTVMSMLAKRHQAYSDSLKKLVVKQKYRIEGFIQNDRTHGLKGFLRVLYGGDYLSSNCKGSSDNLLCKLTEEIAQKSATISNASPKVNQYFNALLMYVYEDIKNLFTTPPQYPYSSQIMKVRNKLEIVLERMEKHSYDFRFVELLVQLNESLAELNPKNFGEVSYPALDVVKAGLNKFTEELDNVYVNKYSGAGDITWEETSGRGKKTNLTVDGRNCSKVCLTLISILNVSLGRLKLKCNRGWKHFQIHQDTVATVDTNSGKPLQMNNPLGPFFMRCGYNVSVFAGKQKGELRNEKECNGMGVHGILVGTDYKHVYNTDEDFEYPLQKLYDCLQDYYTVGHYASSFAKKQPCSVYEMLGWMCGLKYNPVQSNLLHSISDMLEEPATPVGGDGDLVTFDLQSFYINTYPNKATYKQLDEVINHIMSKSASILTTVLGYGDEHTTYACDFYDNSLKLYYPKSGEECLDMLLDILRRMLPPLRFLFMQCRLDQSHYGWADCYYGEDVYPLNWQCKDHEDEKANCRPRSALQSYLSDSLVGCMPHQLSAIGCKATCSTCPKGLPGMPCLTPLGFRGFSGSKRRGADLSNVLGNLFGNPLLASLFALAPKAPSTLPEHFQFALSLVYDWQKNCSHPIENGIKAAITDRSIALYEQTSDLTNALSNAYGSSQGGNHAAKHTTRPVDGGENEVKKGDLCSLAMSTACRDQLCAPYLYALCTDQYTYLAKKQCKTYLSWAVYLPWTLWNYLNSLYNAFKDIYCQDWGCRTCLRADTCRRGQHGLANDKTKVGNCHCSSIVECKGAMPTLYKYGFTFGAPAALNGQGGRKTCTNFMDQLNNVLQSKYFQTLFDRCDDILWQIRQPFTWTVIALWLLSLLYLLHIMVIRLDLLHIKSHLHSPSSHRIAAQSLLAAARVKALNKVLYLQP</sequence>
<keyword evidence="1" id="KW-0175">Coiled coil</keyword>
<dbReference type="GeneID" id="24565049"/>
<reference evidence="4" key="1">
    <citation type="journal article" date="2014" name="Nucleic Acids Res.">
        <title>The evolutionary dynamics of variant antigen genes in Babesia reveal a history of genomic innovation underlying host-parasite interaction.</title>
        <authorList>
            <person name="Jackson A.P."/>
            <person name="Otto T.D."/>
            <person name="Darby A."/>
            <person name="Ramaprasad A."/>
            <person name="Xia D."/>
            <person name="Echaide I.E."/>
            <person name="Farber M."/>
            <person name="Gahlot S."/>
            <person name="Gamble J."/>
            <person name="Gupta D."/>
            <person name="Gupta Y."/>
            <person name="Jackson L."/>
            <person name="Malandrin L."/>
            <person name="Malas T.B."/>
            <person name="Moussa E."/>
            <person name="Nair M."/>
            <person name="Reid A.J."/>
            <person name="Sanders M."/>
            <person name="Sharma J."/>
            <person name="Tracey A."/>
            <person name="Quail M.A."/>
            <person name="Weir W."/>
            <person name="Wastling J.M."/>
            <person name="Hall N."/>
            <person name="Willadsen P."/>
            <person name="Lingelbach K."/>
            <person name="Shiels B."/>
            <person name="Tait A."/>
            <person name="Berriman M."/>
            <person name="Allred D.R."/>
            <person name="Pain A."/>
        </authorList>
    </citation>
    <scope>NUCLEOTIDE SEQUENCE [LARGE SCALE GENOMIC DNA]</scope>
    <source>
        <strain evidence="4">Bond</strain>
    </source>
</reference>
<dbReference type="EMBL" id="LK391709">
    <property type="protein sequence ID" value="CDR96508.1"/>
    <property type="molecule type" value="Genomic_DNA"/>
</dbReference>
<organism evidence="3 4">
    <name type="scientific">Babesia bigemina</name>
    <dbReference type="NCBI Taxonomy" id="5866"/>
    <lineage>
        <taxon>Eukaryota</taxon>
        <taxon>Sar</taxon>
        <taxon>Alveolata</taxon>
        <taxon>Apicomplexa</taxon>
        <taxon>Aconoidasida</taxon>
        <taxon>Piroplasmida</taxon>
        <taxon>Babesiidae</taxon>
        <taxon>Babesia</taxon>
    </lineage>
</organism>
<evidence type="ECO:0000313" key="3">
    <source>
        <dbReference type="EMBL" id="CDR96508.1"/>
    </source>
</evidence>
<evidence type="ECO:0008006" key="5">
    <source>
        <dbReference type="Google" id="ProtNLM"/>
    </source>
</evidence>
<feature type="transmembrane region" description="Helical" evidence="2">
    <location>
        <begin position="1710"/>
        <end position="1731"/>
    </location>
</feature>
<gene>
    <name evidence="3" type="ORF">BBBOND_0304120</name>
</gene>
<dbReference type="OrthoDB" id="5792673at2759"/>
<evidence type="ECO:0000256" key="1">
    <source>
        <dbReference type="SAM" id="Coils"/>
    </source>
</evidence>
<keyword evidence="2" id="KW-1133">Transmembrane helix</keyword>